<name>A0A259TV21_9BACT</name>
<accession>A0A259TV21</accession>
<dbReference type="FunCoup" id="A0A259TV21">
    <property type="interactions" value="4"/>
</dbReference>
<dbReference type="EMBL" id="MQWB01000001">
    <property type="protein sequence ID" value="OZC01546.1"/>
    <property type="molecule type" value="Genomic_DNA"/>
</dbReference>
<evidence type="ECO:0000256" key="1">
    <source>
        <dbReference type="ARBA" id="ARBA00006739"/>
    </source>
</evidence>
<keyword evidence="3" id="KW-0808">Transferase</keyword>
<dbReference type="Proteomes" id="UP000216446">
    <property type="component" value="Unassembled WGS sequence"/>
</dbReference>
<reference evidence="5 6" key="1">
    <citation type="submission" date="2016-11" db="EMBL/GenBank/DDBJ databases">
        <title>Study of marine rhodopsin-containing bacteria.</title>
        <authorList>
            <person name="Yoshizawa S."/>
            <person name="Kumagai Y."/>
            <person name="Kogure K."/>
        </authorList>
    </citation>
    <scope>NUCLEOTIDE SEQUENCE [LARGE SCALE GENOMIC DNA]</scope>
    <source>
        <strain evidence="5 6">SG-29</strain>
    </source>
</reference>
<dbReference type="InParanoid" id="A0A259TV21"/>
<keyword evidence="6" id="KW-1185">Reference proteome</keyword>
<dbReference type="PANTHER" id="PTHR43179:SF12">
    <property type="entry name" value="GALACTOFURANOSYLTRANSFERASE GLFT2"/>
    <property type="match status" value="1"/>
</dbReference>
<organism evidence="5 6">
    <name type="scientific">Rubricoccus marinus</name>
    <dbReference type="NCBI Taxonomy" id="716817"/>
    <lineage>
        <taxon>Bacteria</taxon>
        <taxon>Pseudomonadati</taxon>
        <taxon>Rhodothermota</taxon>
        <taxon>Rhodothermia</taxon>
        <taxon>Rhodothermales</taxon>
        <taxon>Rubricoccaceae</taxon>
        <taxon>Rubricoccus</taxon>
    </lineage>
</organism>
<evidence type="ECO:0000256" key="3">
    <source>
        <dbReference type="ARBA" id="ARBA00022679"/>
    </source>
</evidence>
<proteinExistence type="inferred from homology"/>
<dbReference type="GO" id="GO:0016757">
    <property type="term" value="F:glycosyltransferase activity"/>
    <property type="evidence" value="ECO:0007669"/>
    <property type="project" value="UniProtKB-KW"/>
</dbReference>
<dbReference type="InterPro" id="IPR001173">
    <property type="entry name" value="Glyco_trans_2-like"/>
</dbReference>
<dbReference type="AlphaFoldDB" id="A0A259TV21"/>
<evidence type="ECO:0000313" key="6">
    <source>
        <dbReference type="Proteomes" id="UP000216446"/>
    </source>
</evidence>
<dbReference type="Gene3D" id="3.90.550.10">
    <property type="entry name" value="Spore Coat Polysaccharide Biosynthesis Protein SpsA, Chain A"/>
    <property type="match status" value="1"/>
</dbReference>
<dbReference type="Pfam" id="PF00535">
    <property type="entry name" value="Glycos_transf_2"/>
    <property type="match status" value="1"/>
</dbReference>
<feature type="domain" description="Glycosyltransferase 2-like" evidence="4">
    <location>
        <begin position="6"/>
        <end position="179"/>
    </location>
</feature>
<dbReference type="OrthoDB" id="9771846at2"/>
<comment type="caution">
    <text evidence="5">The sequence shown here is derived from an EMBL/GenBank/DDBJ whole genome shotgun (WGS) entry which is preliminary data.</text>
</comment>
<dbReference type="SUPFAM" id="SSF53448">
    <property type="entry name" value="Nucleotide-diphospho-sugar transferases"/>
    <property type="match status" value="1"/>
</dbReference>
<comment type="similarity">
    <text evidence="1">Belongs to the glycosyltransferase 2 family.</text>
</comment>
<dbReference type="InterPro" id="IPR029044">
    <property type="entry name" value="Nucleotide-diphossugar_trans"/>
</dbReference>
<dbReference type="RefSeq" id="WP_094545163.1">
    <property type="nucleotide sequence ID" value="NZ_MQWB01000001.1"/>
</dbReference>
<gene>
    <name evidence="5" type="ORF">BSZ36_00235</name>
</gene>
<dbReference type="CDD" id="cd04186">
    <property type="entry name" value="GT_2_like_c"/>
    <property type="match status" value="1"/>
</dbReference>
<dbReference type="PANTHER" id="PTHR43179">
    <property type="entry name" value="RHAMNOSYLTRANSFERASE WBBL"/>
    <property type="match status" value="1"/>
</dbReference>
<keyword evidence="2" id="KW-0328">Glycosyltransferase</keyword>
<evidence type="ECO:0000256" key="2">
    <source>
        <dbReference type="ARBA" id="ARBA00022676"/>
    </source>
</evidence>
<sequence length="326" mass="36026">MPPLVSIVTLNWNQAEVTCDLLASLSRATYPNLEVVVVDNGSEAHDVAKIAAYSPRPRLIKSATNLGFTGGNNLGMRHARGEYVLLLNNDTEVEPDFLEPLVVAMEADAQIGAASPKIRYYHDPERIQYAGGTAVDPFRGQARWVGSGEIDRGQHDASGETEMGHGAALLIRRAVLETVGMLGADFFIYYEEIDFGTRLRRAGWKAHYVAESTVWHKESVTVGKASPLKTRFQTRNRLLYLRRNGLGWRTPLAMAFVLLASLVHTVRFALAGQWDHVRAVGQGLAWHLSHPRLTPDERLAPRPALVALDRPAARRARARGPIRISA</sequence>
<evidence type="ECO:0000259" key="4">
    <source>
        <dbReference type="Pfam" id="PF00535"/>
    </source>
</evidence>
<evidence type="ECO:0000313" key="5">
    <source>
        <dbReference type="EMBL" id="OZC01546.1"/>
    </source>
</evidence>
<protein>
    <recommendedName>
        <fullName evidence="4">Glycosyltransferase 2-like domain-containing protein</fullName>
    </recommendedName>
</protein>